<name>A0A0K0EJ01_STRER</name>
<dbReference type="AlphaFoldDB" id="A0A0K0EJ01"/>
<reference evidence="1" key="1">
    <citation type="submission" date="2015-08" db="UniProtKB">
        <authorList>
            <consortium name="WormBaseParasite"/>
        </authorList>
    </citation>
    <scope>IDENTIFICATION</scope>
</reference>
<organism evidence="1">
    <name type="scientific">Strongyloides stercoralis</name>
    <name type="common">Threadworm</name>
    <dbReference type="NCBI Taxonomy" id="6248"/>
    <lineage>
        <taxon>Eukaryota</taxon>
        <taxon>Metazoa</taxon>
        <taxon>Ecdysozoa</taxon>
        <taxon>Nematoda</taxon>
        <taxon>Chromadorea</taxon>
        <taxon>Rhabditida</taxon>
        <taxon>Tylenchina</taxon>
        <taxon>Panagrolaimomorpha</taxon>
        <taxon>Strongyloidoidea</taxon>
        <taxon>Strongyloididae</taxon>
        <taxon>Strongyloides</taxon>
    </lineage>
</organism>
<proteinExistence type="predicted"/>
<sequence length="82" mass="9068">MKLFILSITGTILLTFILLSIFQLTTTSPINDYLKADFEEDQLFILRKPSLAKGKPKKVAAVVKSTTKKVPTKKSVAKSAKN</sequence>
<accession>A0A0K0EJ01</accession>
<dbReference type="WBParaSite" id="SSTP_0000945333.1">
    <property type="protein sequence ID" value="SSTP_0000945333.1"/>
    <property type="gene ID" value="SSTP_0000945333"/>
</dbReference>
<protein>
    <submittedName>
        <fullName evidence="1">Secreted protein</fullName>
    </submittedName>
</protein>
<evidence type="ECO:0000313" key="1">
    <source>
        <dbReference type="WBParaSite" id="SSTP_0000945333.1"/>
    </source>
</evidence>